<evidence type="ECO:0000256" key="1">
    <source>
        <dbReference type="ARBA" id="ARBA00022630"/>
    </source>
</evidence>
<evidence type="ECO:0000313" key="4">
    <source>
        <dbReference type="EMBL" id="CAE6861108.1"/>
    </source>
</evidence>
<feature type="domain" description="FAD-binding PCMH-type" evidence="3">
    <location>
        <begin position="11"/>
        <end position="189"/>
    </location>
</feature>
<dbReference type="SUPFAM" id="SSF55103">
    <property type="entry name" value="FAD-linked oxidases, C-terminal domain"/>
    <property type="match status" value="1"/>
</dbReference>
<dbReference type="InterPro" id="IPR016169">
    <property type="entry name" value="FAD-bd_PCMH_sub2"/>
</dbReference>
<dbReference type="InterPro" id="IPR016164">
    <property type="entry name" value="FAD-linked_Oxase-like_C"/>
</dbReference>
<gene>
    <name evidence="4" type="ORF">R69776_08012</name>
</gene>
<dbReference type="Pfam" id="PF01565">
    <property type="entry name" value="FAD_binding_4"/>
    <property type="match status" value="1"/>
</dbReference>
<dbReference type="RefSeq" id="WP_097396471.1">
    <property type="nucleotide sequence ID" value="NZ_CAJNBH010000053.1"/>
</dbReference>
<name>A0ABM8T636_9BURK</name>
<dbReference type="InterPro" id="IPR016166">
    <property type="entry name" value="FAD-bd_PCMH"/>
</dbReference>
<protein>
    <recommendedName>
        <fullName evidence="3">FAD-binding PCMH-type domain-containing protein</fullName>
    </recommendedName>
</protein>
<organism evidence="4 5">
    <name type="scientific">Paraburkholderia nemoris</name>
    <dbReference type="NCBI Taxonomy" id="2793076"/>
    <lineage>
        <taxon>Bacteria</taxon>
        <taxon>Pseudomonadati</taxon>
        <taxon>Pseudomonadota</taxon>
        <taxon>Betaproteobacteria</taxon>
        <taxon>Burkholderiales</taxon>
        <taxon>Burkholderiaceae</taxon>
        <taxon>Paraburkholderia</taxon>
    </lineage>
</organism>
<dbReference type="NCBIfam" id="NF008439">
    <property type="entry name" value="PRK11282.1"/>
    <property type="match status" value="1"/>
</dbReference>
<dbReference type="PANTHER" id="PTHR11748">
    <property type="entry name" value="D-LACTATE DEHYDROGENASE"/>
    <property type="match status" value="1"/>
</dbReference>
<keyword evidence="1" id="KW-0285">Flavoprotein</keyword>
<keyword evidence="2" id="KW-0274">FAD</keyword>
<reference evidence="4 5" key="1">
    <citation type="submission" date="2021-02" db="EMBL/GenBank/DDBJ databases">
        <authorList>
            <person name="Vanwijnsberghe S."/>
        </authorList>
    </citation>
    <scope>NUCLEOTIDE SEQUENCE [LARGE SCALE GENOMIC DNA]</scope>
    <source>
        <strain evidence="4 5">R-69776</strain>
    </source>
</reference>
<dbReference type="PANTHER" id="PTHR11748:SF103">
    <property type="entry name" value="GLYCOLATE OXIDASE SUBUNIT GLCE"/>
    <property type="match status" value="1"/>
</dbReference>
<dbReference type="InterPro" id="IPR006094">
    <property type="entry name" value="Oxid_FAD_bind_N"/>
</dbReference>
<keyword evidence="5" id="KW-1185">Reference proteome</keyword>
<dbReference type="EMBL" id="CAJNBH010000053">
    <property type="protein sequence ID" value="CAE6861108.1"/>
    <property type="molecule type" value="Genomic_DNA"/>
</dbReference>
<evidence type="ECO:0000313" key="5">
    <source>
        <dbReference type="Proteomes" id="UP000673821"/>
    </source>
</evidence>
<evidence type="ECO:0000259" key="3">
    <source>
        <dbReference type="PROSITE" id="PS51387"/>
    </source>
</evidence>
<proteinExistence type="predicted"/>
<dbReference type="InterPro" id="IPR036318">
    <property type="entry name" value="FAD-bd_PCMH-like_sf"/>
</dbReference>
<sequence>MNDVTADVKIRKTETLDAPVAGAQEQFREKIEEAYARGHRLCIRGGGSKDWYGATTTGEVLNTRAYRGVVAYDPAELVITARSGTPLAEIEQLLSSRHQMLAFEPPHFGPGATFGGCIATGLAGPRRMSVGAVRDFLLGASILTGRGELLHFGGQVMKNVAGYDVARLMAGSLGTLGLLMDISVKVLPIPPAFATLRQEMGARDAVRKLNEWAGQPLPITASSWHEGMLTIRLEGATAAVRAACSALGGESMQNQAAAMYWQSLREQSAAFFQKSSIGATLWRLCVPSTTVPALLRDPDSQLIEWGGSQRWLFAADDDDSLRRDAVAVGGHATQFRYARSGIDVFTALSAPLAGIHQRLKTAFDPAGVFNHGRMFVGM</sequence>
<comment type="caution">
    <text evidence="4">The sequence shown here is derived from an EMBL/GenBank/DDBJ whole genome shotgun (WGS) entry which is preliminary data.</text>
</comment>
<accession>A0ABM8T636</accession>
<dbReference type="Proteomes" id="UP000673821">
    <property type="component" value="Unassembled WGS sequence"/>
</dbReference>
<evidence type="ECO:0000256" key="2">
    <source>
        <dbReference type="ARBA" id="ARBA00022827"/>
    </source>
</evidence>
<dbReference type="SUPFAM" id="SSF56176">
    <property type="entry name" value="FAD-binding/transporter-associated domain-like"/>
    <property type="match status" value="1"/>
</dbReference>
<dbReference type="PROSITE" id="PS51387">
    <property type="entry name" value="FAD_PCMH"/>
    <property type="match status" value="1"/>
</dbReference>
<dbReference type="Gene3D" id="3.30.465.10">
    <property type="match status" value="1"/>
</dbReference>